<dbReference type="InterPro" id="IPR003171">
    <property type="entry name" value="Mehydrof_redctse-like"/>
</dbReference>
<dbReference type="RefSeq" id="WP_082054603.1">
    <property type="nucleotide sequence ID" value="NZ_CP113865.1"/>
</dbReference>
<evidence type="ECO:0000256" key="2">
    <source>
        <dbReference type="ARBA" id="ARBA00004777"/>
    </source>
</evidence>
<dbReference type="EMBL" id="CP113865">
    <property type="protein sequence ID" value="WAM33556.1"/>
    <property type="molecule type" value="Genomic_DNA"/>
</dbReference>
<evidence type="ECO:0000256" key="4">
    <source>
        <dbReference type="ARBA" id="ARBA00022630"/>
    </source>
</evidence>
<dbReference type="Pfam" id="PF02574">
    <property type="entry name" value="S-methyl_trans"/>
    <property type="match status" value="1"/>
</dbReference>
<dbReference type="NCBIfam" id="NF006396">
    <property type="entry name" value="PRK08645.1"/>
    <property type="match status" value="1"/>
</dbReference>
<dbReference type="GO" id="GO:0032259">
    <property type="term" value="P:methylation"/>
    <property type="evidence" value="ECO:0007669"/>
    <property type="project" value="UniProtKB-KW"/>
</dbReference>
<keyword evidence="11" id="KW-1185">Reference proteome</keyword>
<name>A0ABY7BR68_9FIRM</name>
<sequence>MKSFREFLEKQPVVLFDGAMGTQLILRGYSRDFPLEWANITDPDLVKNIHRDYILAGSQCIETNTFGGNECKLKLYGFEDKVEKINRSAVRLAREVAGQEVYVIGSVGPLGKPVGSGFEIDDRKAKEVYKKQLYFLLDEGVDAILFETAASTHEVLIAIEALKDLDSKIPYIVQFSFTKDLTTVYGEDIYRVVEFLKGIDADAVGLNCGNGPHQTLKALKIYSQHLKGPFSVQPNAGYPQLVQGRLVYSTSADYFASFVDEYVKYGAKIIGGCCGTTPDHIRAIKEKVKATGKSVEIEVIETKEEQKSILKDTPSELSQKLGKKFVFTVEISPPKGIELEKTKEGVRLLKEAGADTVNIADSPMARVRISPIALAHILKEDLGMESILHFTCRDRNLISLQSELLGAAALGVKNVLALTGDPPSIGDHPQAKPVFDVNSEGLVLILNRLNNGTDYMGNSIGKATNFTIGVALNLNADDLDREIERLRRKIENGAHFIETQPIYEIEVLERFFEKVDFRLPPILGGILPLRSSRHAEFLHNEVPGITIPDKIRERMKNSKDPVKEGIEIACEIVDKIKNMVSGIYIMPPFEKYEMAAEIIKRFRDKMIQ</sequence>
<dbReference type="GO" id="GO:0004489">
    <property type="term" value="F:methylenetetrahydrofolate reductase [NAD(P)H] activity"/>
    <property type="evidence" value="ECO:0007669"/>
    <property type="project" value="UniProtKB-EC"/>
</dbReference>
<evidence type="ECO:0000256" key="5">
    <source>
        <dbReference type="ARBA" id="ARBA00022679"/>
    </source>
</evidence>
<feature type="binding site" evidence="8">
    <location>
        <position position="208"/>
    </location>
    <ligand>
        <name>Zn(2+)</name>
        <dbReference type="ChEBI" id="CHEBI:29105"/>
    </ligand>
</feature>
<comment type="pathway">
    <text evidence="2">One-carbon metabolism; tetrahydrofolate interconversion.</text>
</comment>
<feature type="domain" description="Hcy-binding" evidence="9">
    <location>
        <begin position="2"/>
        <end position="288"/>
    </location>
</feature>
<dbReference type="PANTHER" id="PTHR11103:SF18">
    <property type="entry name" value="SLR1189 PROTEIN"/>
    <property type="match status" value="1"/>
</dbReference>
<dbReference type="InterPro" id="IPR003726">
    <property type="entry name" value="HCY_dom"/>
</dbReference>
<dbReference type="EC" id="2.1.1.10" evidence="10"/>
<evidence type="ECO:0000256" key="3">
    <source>
        <dbReference type="ARBA" id="ARBA00022603"/>
    </source>
</evidence>
<dbReference type="PANTHER" id="PTHR11103">
    <property type="entry name" value="SLR1189 PROTEIN"/>
    <property type="match status" value="1"/>
</dbReference>
<evidence type="ECO:0000256" key="8">
    <source>
        <dbReference type="PROSITE-ProRule" id="PRU00333"/>
    </source>
</evidence>
<dbReference type="SUPFAM" id="SSF82282">
    <property type="entry name" value="Homocysteine S-methyltransferase"/>
    <property type="match status" value="1"/>
</dbReference>
<keyword evidence="3 8" id="KW-0489">Methyltransferase</keyword>
<reference evidence="10" key="1">
    <citation type="submission" date="2022-12" db="EMBL/GenBank/DDBJ databases">
        <authorList>
            <person name="Bing R.G."/>
            <person name="Willard D.J."/>
            <person name="Manesh M.J.H."/>
            <person name="Laemthong T."/>
            <person name="Crosby J.R."/>
            <person name="Kelly R.M."/>
        </authorList>
    </citation>
    <scope>NUCLEOTIDE SEQUENCE</scope>
    <source>
        <strain evidence="10">DSM 8990</strain>
    </source>
</reference>
<keyword evidence="6" id="KW-0274">FAD</keyword>
<dbReference type="GO" id="GO:0008168">
    <property type="term" value="F:methyltransferase activity"/>
    <property type="evidence" value="ECO:0007669"/>
    <property type="project" value="UniProtKB-KW"/>
</dbReference>
<comment type="cofactor">
    <cofactor evidence="8">
        <name>Zn(2+)</name>
        <dbReference type="ChEBI" id="CHEBI:29105"/>
    </cofactor>
</comment>
<dbReference type="Pfam" id="PF02219">
    <property type="entry name" value="MTHFR"/>
    <property type="match status" value="1"/>
</dbReference>
<dbReference type="InterPro" id="IPR029041">
    <property type="entry name" value="FAD-linked_oxidoreductase-like"/>
</dbReference>
<keyword evidence="7 10" id="KW-0560">Oxidoreductase</keyword>
<keyword evidence="4" id="KW-0285">Flavoprotein</keyword>
<comment type="cofactor">
    <cofactor evidence="1">
        <name>FAD</name>
        <dbReference type="ChEBI" id="CHEBI:57692"/>
    </cofactor>
</comment>
<dbReference type="InterPro" id="IPR036589">
    <property type="entry name" value="HCY_dom_sf"/>
</dbReference>
<feature type="binding site" evidence="8">
    <location>
        <position position="274"/>
    </location>
    <ligand>
        <name>Zn(2+)</name>
        <dbReference type="ChEBI" id="CHEBI:29105"/>
    </ligand>
</feature>
<dbReference type="PROSITE" id="PS50970">
    <property type="entry name" value="HCY"/>
    <property type="match status" value="1"/>
</dbReference>
<protein>
    <submittedName>
        <fullName evidence="10">Bifunctional homocysteine S-methyltransferase/methylenetetrahydrofolate reductase</fullName>
        <ecNumber evidence="10">1.5.1.20</ecNumber>
        <ecNumber evidence="10">2.1.1.10</ecNumber>
    </submittedName>
</protein>
<dbReference type="Proteomes" id="UP001164909">
    <property type="component" value="Chromosome"/>
</dbReference>
<accession>A0ABY7BR68</accession>
<gene>
    <name evidence="10" type="ORF">OTK00_002065</name>
</gene>
<keyword evidence="8" id="KW-0479">Metal-binding</keyword>
<evidence type="ECO:0000313" key="10">
    <source>
        <dbReference type="EMBL" id="WAM33556.1"/>
    </source>
</evidence>
<dbReference type="SUPFAM" id="SSF51730">
    <property type="entry name" value="FAD-linked oxidoreductase"/>
    <property type="match status" value="1"/>
</dbReference>
<keyword evidence="5 8" id="KW-0808">Transferase</keyword>
<proteinExistence type="predicted"/>
<evidence type="ECO:0000256" key="6">
    <source>
        <dbReference type="ARBA" id="ARBA00022827"/>
    </source>
</evidence>
<evidence type="ECO:0000259" key="9">
    <source>
        <dbReference type="PROSITE" id="PS50970"/>
    </source>
</evidence>
<organism evidence="10 11">
    <name type="scientific">Caldicellulosiruptor morganii</name>
    <dbReference type="NCBI Taxonomy" id="1387555"/>
    <lineage>
        <taxon>Bacteria</taxon>
        <taxon>Bacillati</taxon>
        <taxon>Bacillota</taxon>
        <taxon>Bacillota incertae sedis</taxon>
        <taxon>Caldicellulosiruptorales</taxon>
        <taxon>Caldicellulosiruptoraceae</taxon>
        <taxon>Caldicellulosiruptor</taxon>
    </lineage>
</organism>
<dbReference type="EC" id="1.5.1.20" evidence="10"/>
<dbReference type="Gene3D" id="3.20.20.330">
    <property type="entry name" value="Homocysteine-binding-like domain"/>
    <property type="match status" value="1"/>
</dbReference>
<evidence type="ECO:0000313" key="11">
    <source>
        <dbReference type="Proteomes" id="UP001164909"/>
    </source>
</evidence>
<keyword evidence="8" id="KW-0862">Zinc</keyword>
<dbReference type="Gene3D" id="3.20.20.220">
    <property type="match status" value="1"/>
</dbReference>
<dbReference type="CDD" id="cd00537">
    <property type="entry name" value="MTHFR"/>
    <property type="match status" value="1"/>
</dbReference>
<evidence type="ECO:0000256" key="1">
    <source>
        <dbReference type="ARBA" id="ARBA00001974"/>
    </source>
</evidence>
<feature type="binding site" evidence="8">
    <location>
        <position position="273"/>
    </location>
    <ligand>
        <name>Zn(2+)</name>
        <dbReference type="ChEBI" id="CHEBI:29105"/>
    </ligand>
</feature>
<evidence type="ECO:0000256" key="7">
    <source>
        <dbReference type="ARBA" id="ARBA00023002"/>
    </source>
</evidence>